<organism evidence="6 7">
    <name type="scientific">Amycolatopsis taiwanensis</name>
    <dbReference type="NCBI Taxonomy" id="342230"/>
    <lineage>
        <taxon>Bacteria</taxon>
        <taxon>Bacillati</taxon>
        <taxon>Actinomycetota</taxon>
        <taxon>Actinomycetes</taxon>
        <taxon>Pseudonocardiales</taxon>
        <taxon>Pseudonocardiaceae</taxon>
        <taxon>Amycolatopsis</taxon>
    </lineage>
</organism>
<dbReference type="EMBL" id="BSTI01000022">
    <property type="protein sequence ID" value="GLY70303.1"/>
    <property type="molecule type" value="Genomic_DNA"/>
</dbReference>
<name>A0A9W6R7M9_9PSEU</name>
<dbReference type="Pfam" id="PF00109">
    <property type="entry name" value="ketoacyl-synt"/>
    <property type="match status" value="1"/>
</dbReference>
<comment type="similarity">
    <text evidence="4">Belongs to the thiolase-like superfamily. Beta-ketoacyl-ACP synthases family.</text>
</comment>
<dbReference type="InterPro" id="IPR050091">
    <property type="entry name" value="PKS_NRPS_Biosynth_Enz"/>
</dbReference>
<dbReference type="PROSITE" id="PS00606">
    <property type="entry name" value="KS3_1"/>
    <property type="match status" value="1"/>
</dbReference>
<evidence type="ECO:0000259" key="5">
    <source>
        <dbReference type="PROSITE" id="PS52004"/>
    </source>
</evidence>
<evidence type="ECO:0000256" key="3">
    <source>
        <dbReference type="ARBA" id="ARBA00022679"/>
    </source>
</evidence>
<dbReference type="GO" id="GO:0071770">
    <property type="term" value="P:DIM/DIP cell wall layer assembly"/>
    <property type="evidence" value="ECO:0007669"/>
    <property type="project" value="TreeGrafter"/>
</dbReference>
<dbReference type="GO" id="GO:0006633">
    <property type="term" value="P:fatty acid biosynthetic process"/>
    <property type="evidence" value="ECO:0007669"/>
    <property type="project" value="InterPro"/>
</dbReference>
<evidence type="ECO:0000256" key="1">
    <source>
        <dbReference type="ARBA" id="ARBA00022450"/>
    </source>
</evidence>
<dbReference type="RefSeq" id="WP_285489530.1">
    <property type="nucleotide sequence ID" value="NZ_BSTI01000022.1"/>
</dbReference>
<keyword evidence="1" id="KW-0596">Phosphopantetheine</keyword>
<proteinExistence type="inferred from homology"/>
<keyword evidence="3 4" id="KW-0808">Transferase</keyword>
<dbReference type="PANTHER" id="PTHR43775">
    <property type="entry name" value="FATTY ACID SYNTHASE"/>
    <property type="match status" value="1"/>
</dbReference>
<dbReference type="InterPro" id="IPR014030">
    <property type="entry name" value="Ketoacyl_synth_N"/>
</dbReference>
<dbReference type="Pfam" id="PF02801">
    <property type="entry name" value="Ketoacyl-synt_C"/>
    <property type="match status" value="1"/>
</dbReference>
<evidence type="ECO:0000313" key="6">
    <source>
        <dbReference type="EMBL" id="GLY70303.1"/>
    </source>
</evidence>
<dbReference type="AlphaFoldDB" id="A0A9W6R7M9"/>
<keyword evidence="2" id="KW-0597">Phosphoprotein</keyword>
<dbReference type="PROSITE" id="PS52004">
    <property type="entry name" value="KS3_2"/>
    <property type="match status" value="1"/>
</dbReference>
<accession>A0A9W6R7M9</accession>
<dbReference type="Gene3D" id="1.10.1240.100">
    <property type="match status" value="1"/>
</dbReference>
<gene>
    <name evidence="6" type="ORF">Atai01_69220</name>
</gene>
<dbReference type="InterPro" id="IPR018201">
    <property type="entry name" value="Ketoacyl_synth_AS"/>
</dbReference>
<dbReference type="GO" id="GO:0005737">
    <property type="term" value="C:cytoplasm"/>
    <property type="evidence" value="ECO:0007669"/>
    <property type="project" value="TreeGrafter"/>
</dbReference>
<evidence type="ECO:0000256" key="4">
    <source>
        <dbReference type="RuleBase" id="RU003694"/>
    </source>
</evidence>
<dbReference type="InterPro" id="IPR020841">
    <property type="entry name" value="PKS_Beta-ketoAc_synthase_dom"/>
</dbReference>
<dbReference type="GO" id="GO:0005886">
    <property type="term" value="C:plasma membrane"/>
    <property type="evidence" value="ECO:0007669"/>
    <property type="project" value="TreeGrafter"/>
</dbReference>
<keyword evidence="7" id="KW-1185">Reference proteome</keyword>
<dbReference type="PANTHER" id="PTHR43775:SF37">
    <property type="entry name" value="SI:DKEY-61P9.11"/>
    <property type="match status" value="1"/>
</dbReference>
<dbReference type="CDD" id="cd00833">
    <property type="entry name" value="PKS"/>
    <property type="match status" value="1"/>
</dbReference>
<dbReference type="InterPro" id="IPR014031">
    <property type="entry name" value="Ketoacyl_synth_C"/>
</dbReference>
<dbReference type="SMART" id="SM00825">
    <property type="entry name" value="PKS_KS"/>
    <property type="match status" value="1"/>
</dbReference>
<sequence>MTEYVGDEIAVIGIAARFPGAPNAETFWRNLLDGVDSIRDYPEDELRAAGVPDRLLADPDYVRSAGHLDDLDRFDAGFFGYPPGEAELLDPQHRLFLQIAWTVLEDAGYDVTRYAGSVGVFAGAAVNKYLLRHLLPNPAKSPLRADGQLDPGHTPDYLPTRVSYKLGLTGPSVAVQTACSSSLVAVAFAAQALQDFRCDMAIAGGVAVTSTTPSGYLATEAGVLSPDGRCRSFDASAAGAAPGNGAGAVLLKRLTDAREDGDHVYAVLRGWAVTNEGAARAGFLTPGVDGQAATVTEALVAGELAPETIGLIETSGGGTAVGDAIEVEALARAFAAAGGAPSRCTLGCVKANVGNLDAASGIAGLIKAVLAVRTGTIPANPNFVVPNPGINFTPTGFSVAEKTMAWPTAHAVRRAGVSAIGMGGTNAHVIVEQPPDRPSSAPDDSVHDLTLNGRTPEAVRAAARRLAAHLTEHPELSLADVAYTLRVGRSAFAYRANVVVSTISQACQALTSELTVVPAGQAAARTETTAPGRRVPLPGYSFEPERLWVEPPFTVASIGPNGPDE</sequence>
<protein>
    <recommendedName>
        <fullName evidence="5">Ketosynthase family 3 (KS3) domain-containing protein</fullName>
    </recommendedName>
</protein>
<evidence type="ECO:0000313" key="7">
    <source>
        <dbReference type="Proteomes" id="UP001165136"/>
    </source>
</evidence>
<reference evidence="6" key="1">
    <citation type="submission" date="2023-03" db="EMBL/GenBank/DDBJ databases">
        <title>Amycolatopsis taiwanensis NBRC 103393.</title>
        <authorList>
            <person name="Ichikawa N."/>
            <person name="Sato H."/>
            <person name="Tonouchi N."/>
        </authorList>
    </citation>
    <scope>NUCLEOTIDE SEQUENCE</scope>
    <source>
        <strain evidence="6">NBRC 103393</strain>
    </source>
</reference>
<dbReference type="GO" id="GO:0004312">
    <property type="term" value="F:fatty acid synthase activity"/>
    <property type="evidence" value="ECO:0007669"/>
    <property type="project" value="TreeGrafter"/>
</dbReference>
<dbReference type="GO" id="GO:0004315">
    <property type="term" value="F:3-oxoacyl-[acyl-carrier-protein] synthase activity"/>
    <property type="evidence" value="ECO:0007669"/>
    <property type="project" value="InterPro"/>
</dbReference>
<dbReference type="Pfam" id="PF22621">
    <property type="entry name" value="CurL-like_PKS_C"/>
    <property type="match status" value="1"/>
</dbReference>
<dbReference type="Proteomes" id="UP001165136">
    <property type="component" value="Unassembled WGS sequence"/>
</dbReference>
<dbReference type="InterPro" id="IPR016039">
    <property type="entry name" value="Thiolase-like"/>
</dbReference>
<feature type="domain" description="Ketosynthase family 3 (KS3)" evidence="5">
    <location>
        <begin position="6"/>
        <end position="433"/>
    </location>
</feature>
<comment type="caution">
    <text evidence="6">The sequence shown here is derived from an EMBL/GenBank/DDBJ whole genome shotgun (WGS) entry which is preliminary data.</text>
</comment>
<dbReference type="Gene3D" id="3.40.47.10">
    <property type="match status" value="1"/>
</dbReference>
<evidence type="ECO:0000256" key="2">
    <source>
        <dbReference type="ARBA" id="ARBA00022553"/>
    </source>
</evidence>
<dbReference type="SUPFAM" id="SSF53901">
    <property type="entry name" value="Thiolase-like"/>
    <property type="match status" value="1"/>
</dbReference>